<dbReference type="AlphaFoldDB" id="A0A1W2E991"/>
<dbReference type="Gene3D" id="3.50.50.60">
    <property type="entry name" value="FAD/NAD(P)-binding domain"/>
    <property type="match status" value="2"/>
</dbReference>
<dbReference type="OrthoDB" id="9773233at2"/>
<evidence type="ECO:0000313" key="2">
    <source>
        <dbReference type="EMBL" id="SMD05992.1"/>
    </source>
</evidence>
<dbReference type="Proteomes" id="UP000192330">
    <property type="component" value="Unassembled WGS sequence"/>
</dbReference>
<dbReference type="GO" id="GO:0004497">
    <property type="term" value="F:monooxygenase activity"/>
    <property type="evidence" value="ECO:0007669"/>
    <property type="project" value="TreeGrafter"/>
</dbReference>
<organism evidence="2 3">
    <name type="scientific">Primorskyibacter flagellatus</name>
    <dbReference type="NCBI Taxonomy" id="1387277"/>
    <lineage>
        <taxon>Bacteria</taxon>
        <taxon>Pseudomonadati</taxon>
        <taxon>Pseudomonadota</taxon>
        <taxon>Alphaproteobacteria</taxon>
        <taxon>Rhodobacterales</taxon>
        <taxon>Roseobacteraceae</taxon>
        <taxon>Primorskyibacter</taxon>
    </lineage>
</organism>
<dbReference type="InterPro" id="IPR050982">
    <property type="entry name" value="Auxin_biosynth/cation_transpt"/>
</dbReference>
<dbReference type="RefSeq" id="WP_084354533.1">
    <property type="nucleotide sequence ID" value="NZ_FWYD01000024.1"/>
</dbReference>
<dbReference type="PANTHER" id="PTHR43539">
    <property type="entry name" value="FLAVIN-BINDING MONOOXYGENASE-LIKE PROTEIN (AFU_ORTHOLOGUE AFUA_4G09220)"/>
    <property type="match status" value="1"/>
</dbReference>
<dbReference type="Pfam" id="PF13738">
    <property type="entry name" value="Pyr_redox_3"/>
    <property type="match status" value="1"/>
</dbReference>
<sequence length="425" mass="46310">MPVEKTDTLVVGGGQAGIAVSEHLSNADVPHVVLEKNRTAEAWRTGRWDALVANGPAWHDRFPNLEFDGNDPDEFVSKDCVAQYLVDYAAMIEAPIREGVEVIEATRQPGKSGFLVRTSHGDIEANRIVAATGAFQHPVIPPIVPETEGVEQMHSFHYKNPDRLPEGAVMVVGAGSSGAQIADELQRAGRKVFLSVGPHDRPPRRYRGRDFVWWLGVLGLWDKSAPAPGTEHVTISVSGAYGGRTMDFRRLGGEGVTLAGRTNGYADGVLSFGDDLQANVAAGDANYYELLDMADAYLARTGLELPQEPEAREAYPDPDCLTNPLTSLNLAKEGVTSIIWATGFRQDFNWLKVDAFDAKGAPIHQRGLSVEPDVYFLGLPWQSRRGSSFLWGVWHDAKHIADQIAIQRSYLQYDGAAAIIPAAAE</sequence>
<evidence type="ECO:0000256" key="1">
    <source>
        <dbReference type="ARBA" id="ARBA00023002"/>
    </source>
</evidence>
<keyword evidence="1" id="KW-0560">Oxidoreductase</keyword>
<dbReference type="PANTHER" id="PTHR43539:SF78">
    <property type="entry name" value="FLAVIN-CONTAINING MONOOXYGENASE"/>
    <property type="match status" value="1"/>
</dbReference>
<dbReference type="PRINTS" id="PR00411">
    <property type="entry name" value="PNDRDTASEI"/>
</dbReference>
<evidence type="ECO:0000313" key="3">
    <source>
        <dbReference type="Proteomes" id="UP000192330"/>
    </source>
</evidence>
<dbReference type="STRING" id="1387277.SAMN06295998_12437"/>
<protein>
    <submittedName>
        <fullName evidence="2">Putative flavoprotein involved in K+ transport</fullName>
    </submittedName>
</protein>
<accession>A0A1W2E991</accession>
<gene>
    <name evidence="2" type="ORF">SAMN06295998_12437</name>
</gene>
<keyword evidence="3" id="KW-1185">Reference proteome</keyword>
<dbReference type="SUPFAM" id="SSF51905">
    <property type="entry name" value="FAD/NAD(P)-binding domain"/>
    <property type="match status" value="2"/>
</dbReference>
<dbReference type="EMBL" id="FWYD01000024">
    <property type="protein sequence ID" value="SMD05992.1"/>
    <property type="molecule type" value="Genomic_DNA"/>
</dbReference>
<proteinExistence type="predicted"/>
<reference evidence="2 3" key="1">
    <citation type="submission" date="2017-04" db="EMBL/GenBank/DDBJ databases">
        <authorList>
            <person name="Afonso C.L."/>
            <person name="Miller P.J."/>
            <person name="Scott M.A."/>
            <person name="Spackman E."/>
            <person name="Goraichik I."/>
            <person name="Dimitrov K.M."/>
            <person name="Suarez D.L."/>
            <person name="Swayne D.E."/>
        </authorList>
    </citation>
    <scope>NUCLEOTIDE SEQUENCE [LARGE SCALE GENOMIC DNA]</scope>
    <source>
        <strain evidence="2 3">CGMCC 1.12644</strain>
    </source>
</reference>
<name>A0A1W2E991_9RHOB</name>
<dbReference type="GO" id="GO:0050660">
    <property type="term" value="F:flavin adenine dinucleotide binding"/>
    <property type="evidence" value="ECO:0007669"/>
    <property type="project" value="TreeGrafter"/>
</dbReference>
<dbReference type="InterPro" id="IPR036188">
    <property type="entry name" value="FAD/NAD-bd_sf"/>
</dbReference>